<gene>
    <name evidence="2" type="ORF">LWC34_08730</name>
</gene>
<organism evidence="2 3">
    <name type="scientific">Kibdelosporangium philippinense</name>
    <dbReference type="NCBI Taxonomy" id="211113"/>
    <lineage>
        <taxon>Bacteria</taxon>
        <taxon>Bacillati</taxon>
        <taxon>Actinomycetota</taxon>
        <taxon>Actinomycetes</taxon>
        <taxon>Pseudonocardiales</taxon>
        <taxon>Pseudonocardiaceae</taxon>
        <taxon>Kibdelosporangium</taxon>
    </lineage>
</organism>
<name>A0ABS8Z4R8_9PSEU</name>
<dbReference type="RefSeq" id="WP_233724491.1">
    <property type="nucleotide sequence ID" value="NZ_JAJVCN010000001.1"/>
</dbReference>
<evidence type="ECO:0000256" key="1">
    <source>
        <dbReference type="SAM" id="MobiDB-lite"/>
    </source>
</evidence>
<sequence>MRQAERLSSSESDEESASPVRGPGFFAAGNQAISRLMGAVGTVVQGVLGQEISGSVGIGGENKPGDIAVVIRLLASAGYLEPNLGTGIRKFQQEVLQWSKADGRVDPDGRTFKALKGYERPGESAESTAPGGGATPMAPATSSPPAPPSGTSPATAISDIEAELDALEALGQQATKRKAPVYQQTFEEKGPERAQLVERIGAVRAAINGVQDATQKATYFRRLNAIAPFYTQAANAGIVSAQAAGATCNVTVVAMCLEHLGMSADDYQGDWETMRIVEDWAQRKLSTETDFERARLADFMQLVATVEKLGGTKDPTDERIEQARLKALYWIAKGNKPLQEMFAKFGVRAESVYSPQQNELHAIGKKKTSMVWEILNKRQAAERKGATPDIVAAGRALPGADADEASVPLEGYKEWALSTFGPILDAGMPVAVGQYNHWMRLQSVDEDYVIVDDPGGTGRLNRKTAWEEARGEGLFHKSLVIGN</sequence>
<reference evidence="2 3" key="1">
    <citation type="submission" date="2021-12" db="EMBL/GenBank/DDBJ databases">
        <title>Genome sequence of Kibdelosporangium philippinense ATCC 49844.</title>
        <authorList>
            <person name="Fedorov E.A."/>
            <person name="Omeragic M."/>
            <person name="Shalygina K.F."/>
            <person name="Maclea K.S."/>
        </authorList>
    </citation>
    <scope>NUCLEOTIDE SEQUENCE [LARGE SCALE GENOMIC DNA]</scope>
    <source>
        <strain evidence="2 3">ATCC 49844</strain>
    </source>
</reference>
<evidence type="ECO:0000313" key="3">
    <source>
        <dbReference type="Proteomes" id="UP001521150"/>
    </source>
</evidence>
<dbReference type="EMBL" id="JAJVCN010000001">
    <property type="protein sequence ID" value="MCE7002916.1"/>
    <property type="molecule type" value="Genomic_DNA"/>
</dbReference>
<proteinExistence type="predicted"/>
<protein>
    <recommendedName>
        <fullName evidence="4">Peptidase C39-like domain-containing protein</fullName>
    </recommendedName>
</protein>
<evidence type="ECO:0000313" key="2">
    <source>
        <dbReference type="EMBL" id="MCE7002916.1"/>
    </source>
</evidence>
<comment type="caution">
    <text evidence="2">The sequence shown here is derived from an EMBL/GenBank/DDBJ whole genome shotgun (WGS) entry which is preliminary data.</text>
</comment>
<dbReference type="Proteomes" id="UP001521150">
    <property type="component" value="Unassembled WGS sequence"/>
</dbReference>
<feature type="region of interest" description="Disordered" evidence="1">
    <location>
        <begin position="1"/>
        <end position="23"/>
    </location>
</feature>
<evidence type="ECO:0008006" key="4">
    <source>
        <dbReference type="Google" id="ProtNLM"/>
    </source>
</evidence>
<feature type="region of interest" description="Disordered" evidence="1">
    <location>
        <begin position="102"/>
        <end position="155"/>
    </location>
</feature>
<keyword evidence="3" id="KW-1185">Reference proteome</keyword>
<feature type="compositionally biased region" description="Basic and acidic residues" evidence="1">
    <location>
        <begin position="102"/>
        <end position="123"/>
    </location>
</feature>
<accession>A0ABS8Z4R8</accession>